<feature type="transmembrane region" description="Helical" evidence="2">
    <location>
        <begin position="394"/>
        <end position="419"/>
    </location>
</feature>
<dbReference type="Proteomes" id="UP000599074">
    <property type="component" value="Unassembled WGS sequence"/>
</dbReference>
<feature type="transmembrane region" description="Helical" evidence="2">
    <location>
        <begin position="356"/>
        <end position="374"/>
    </location>
</feature>
<feature type="transmembrane region" description="Helical" evidence="2">
    <location>
        <begin position="258"/>
        <end position="278"/>
    </location>
</feature>
<protein>
    <submittedName>
        <fullName evidence="4">Glycosyl transferase</fullName>
    </submittedName>
</protein>
<evidence type="ECO:0000313" key="4">
    <source>
        <dbReference type="EMBL" id="GII25476.1"/>
    </source>
</evidence>
<comment type="caution">
    <text evidence="4">The sequence shown here is derived from an EMBL/GenBank/DDBJ whole genome shotgun (WGS) entry which is preliminary data.</text>
</comment>
<feature type="transmembrane region" description="Helical" evidence="2">
    <location>
        <begin position="332"/>
        <end position="349"/>
    </location>
</feature>
<organism evidence="4 5">
    <name type="scientific">Planosporangium mesophilum</name>
    <dbReference type="NCBI Taxonomy" id="689768"/>
    <lineage>
        <taxon>Bacteria</taxon>
        <taxon>Bacillati</taxon>
        <taxon>Actinomycetota</taxon>
        <taxon>Actinomycetes</taxon>
        <taxon>Micromonosporales</taxon>
        <taxon>Micromonosporaceae</taxon>
        <taxon>Planosporangium</taxon>
    </lineage>
</organism>
<feature type="transmembrane region" description="Helical" evidence="2">
    <location>
        <begin position="457"/>
        <end position="475"/>
    </location>
</feature>
<feature type="compositionally biased region" description="Low complexity" evidence="1">
    <location>
        <begin position="17"/>
        <end position="28"/>
    </location>
</feature>
<dbReference type="GO" id="GO:0016740">
    <property type="term" value="F:transferase activity"/>
    <property type="evidence" value="ECO:0007669"/>
    <property type="project" value="UniProtKB-KW"/>
</dbReference>
<sequence length="623" mass="67524">MTTEPATLVGGRRDGARAPSPAAGSASTAVADTRRRDWFAAAAYLLMAFGVTARLWLHPTGAILRENQQDQIQFEWMLTNAVHTVRHLADPFFTDLLNAPFGVNLMANTSTWGLALPLAPMTALFGAPVSFRIMLTGAFFGTALGWYHVLSRRVVSSRVAAFVGGAFCAFAPGMLGQGTGHPNVVAQFVLPFIVLVVLGMRQPARSPVRTGLLLAGLVTYQIFINEEVLLLAALALGTFVLVYWAQRPDVIRPVLRNALLSLALTTGVVSVVIAYPLYRQFLGRQSYHGLPDWVLDYNTDLASYVSYAQQSLAGSAASADHLAQGVAEQNTFYGWGLTVLVVMIVGWLWRQAAVRALAVTGAVFVLLSLGRHVVVDGDKTTVVGPWDPLSKLPLLDTVVPTRLSLVAVPIVGVLLALFVQRLMIDGAPTREAGEGSTQAPAGGFVDAARRFWTPLRVLGIGALVVAILPIAPTPLTVADRQPTPRFFATGAWRDHIRGGDTVGILPFGWNSDLRTMRWQTQQGLSFKVLGGYFLGPDSRRDDKQAAFGTGASFARTVFAESRDSPTVLSEQERSYCLRELRDWHTSVLLLPQDAPNAAVLHDAAEQIFGPGQHIEDTWVWRVP</sequence>
<name>A0A8J3X311_9ACTN</name>
<accession>A0A8J3X311</accession>
<reference evidence="4" key="1">
    <citation type="submission" date="2021-01" db="EMBL/GenBank/DDBJ databases">
        <title>Whole genome shotgun sequence of Planosporangium mesophilum NBRC 109066.</title>
        <authorList>
            <person name="Komaki H."/>
            <person name="Tamura T."/>
        </authorList>
    </citation>
    <scope>NUCLEOTIDE SEQUENCE</scope>
    <source>
        <strain evidence="4">NBRC 109066</strain>
    </source>
</reference>
<keyword evidence="4" id="KW-0808">Transferase</keyword>
<keyword evidence="5" id="KW-1185">Reference proteome</keyword>
<dbReference type="RefSeq" id="WP_168113923.1">
    <property type="nucleotide sequence ID" value="NZ_BOON01000052.1"/>
</dbReference>
<feature type="transmembrane region" description="Helical" evidence="2">
    <location>
        <begin position="159"/>
        <end position="178"/>
    </location>
</feature>
<feature type="transmembrane region" description="Helical" evidence="2">
    <location>
        <begin position="123"/>
        <end position="147"/>
    </location>
</feature>
<feature type="transmembrane region" description="Helical" evidence="2">
    <location>
        <begin position="207"/>
        <end position="223"/>
    </location>
</feature>
<evidence type="ECO:0000313" key="5">
    <source>
        <dbReference type="Proteomes" id="UP000599074"/>
    </source>
</evidence>
<evidence type="ECO:0000259" key="3">
    <source>
        <dbReference type="Pfam" id="PF19830"/>
    </source>
</evidence>
<dbReference type="Pfam" id="PF19830">
    <property type="entry name" value="DUF6311"/>
    <property type="match status" value="1"/>
</dbReference>
<keyword evidence="2" id="KW-1133">Transmembrane helix</keyword>
<gene>
    <name evidence="4" type="ORF">Pme01_50730</name>
</gene>
<feature type="transmembrane region" description="Helical" evidence="2">
    <location>
        <begin position="38"/>
        <end position="57"/>
    </location>
</feature>
<proteinExistence type="predicted"/>
<dbReference type="InterPro" id="IPR046278">
    <property type="entry name" value="DUF6311"/>
</dbReference>
<keyword evidence="2" id="KW-0472">Membrane</keyword>
<feature type="transmembrane region" description="Helical" evidence="2">
    <location>
        <begin position="184"/>
        <end position="200"/>
    </location>
</feature>
<dbReference type="AlphaFoldDB" id="A0A8J3X311"/>
<feature type="transmembrane region" description="Helical" evidence="2">
    <location>
        <begin position="229"/>
        <end position="246"/>
    </location>
</feature>
<feature type="region of interest" description="Disordered" evidence="1">
    <location>
        <begin position="1"/>
        <end position="28"/>
    </location>
</feature>
<evidence type="ECO:0000256" key="2">
    <source>
        <dbReference type="SAM" id="Phobius"/>
    </source>
</evidence>
<keyword evidence="2" id="KW-0812">Transmembrane</keyword>
<evidence type="ECO:0000256" key="1">
    <source>
        <dbReference type="SAM" id="MobiDB-lite"/>
    </source>
</evidence>
<feature type="domain" description="DUF6311" evidence="3">
    <location>
        <begin position="90"/>
        <end position="385"/>
    </location>
</feature>
<dbReference type="EMBL" id="BOON01000052">
    <property type="protein sequence ID" value="GII25476.1"/>
    <property type="molecule type" value="Genomic_DNA"/>
</dbReference>